<dbReference type="Gene3D" id="3.40.630.30">
    <property type="match status" value="1"/>
</dbReference>
<dbReference type="AlphaFoldDB" id="A0A517M364"/>
<keyword evidence="5" id="KW-1185">Reference proteome</keyword>
<dbReference type="InterPro" id="IPR050832">
    <property type="entry name" value="Bact_Acetyltransf"/>
</dbReference>
<dbReference type="InterPro" id="IPR016181">
    <property type="entry name" value="Acyl_CoA_acyltransferase"/>
</dbReference>
<keyword evidence="2 4" id="KW-0012">Acyltransferase</keyword>
<organism evidence="4 5">
    <name type="scientific">Rosistilla ulvae</name>
    <dbReference type="NCBI Taxonomy" id="1930277"/>
    <lineage>
        <taxon>Bacteria</taxon>
        <taxon>Pseudomonadati</taxon>
        <taxon>Planctomycetota</taxon>
        <taxon>Planctomycetia</taxon>
        <taxon>Pirellulales</taxon>
        <taxon>Pirellulaceae</taxon>
        <taxon>Rosistilla</taxon>
    </lineage>
</organism>
<dbReference type="SUPFAM" id="SSF55729">
    <property type="entry name" value="Acyl-CoA N-acyltransferases (Nat)"/>
    <property type="match status" value="1"/>
</dbReference>
<dbReference type="KEGG" id="ruv:EC9_35110"/>
<dbReference type="Proteomes" id="UP000319557">
    <property type="component" value="Chromosome"/>
</dbReference>
<dbReference type="EC" id="2.3.1.189" evidence="4"/>
<dbReference type="PANTHER" id="PTHR43877:SF2">
    <property type="entry name" value="AMINOALKYLPHOSPHONATE N-ACETYLTRANSFERASE-RELATED"/>
    <property type="match status" value="1"/>
</dbReference>
<evidence type="ECO:0000313" key="5">
    <source>
        <dbReference type="Proteomes" id="UP000319557"/>
    </source>
</evidence>
<evidence type="ECO:0000256" key="2">
    <source>
        <dbReference type="ARBA" id="ARBA00023315"/>
    </source>
</evidence>
<sequence length="328" mass="35295">MGFAASGILHITTLAVTPESEPLNELEVRPPRPAESAQIVTLLTAGESEMRRHLITSSVAGALKNPDAKTVGLVAACGDQMRGAVIGSALPGGTGVLVGLRIATEEQDELTPEAAAEVAAPLFQALTAYLHALDVRFIQSTCDTQSPPAELMAVGFQHLADLQYLSVEASALNAQVSPELTFVDATELSEEQIVELVEQTYIDTRDCPSMNQYRIASETLASYRAMPQHDPTAWRIAQHKGEAIGCVLTLPFVDSNALELTYMGVVPSARGNRWGASLVSEAGRIAQQRGLQTVNLGVDQKNDPAQQIYERFGFTSFFGESVWGRRID</sequence>
<dbReference type="InterPro" id="IPR000182">
    <property type="entry name" value="GNAT_dom"/>
</dbReference>
<reference evidence="4 5" key="1">
    <citation type="submission" date="2019-02" db="EMBL/GenBank/DDBJ databases">
        <title>Deep-cultivation of Planctomycetes and their phenomic and genomic characterization uncovers novel biology.</title>
        <authorList>
            <person name="Wiegand S."/>
            <person name="Jogler M."/>
            <person name="Boedeker C."/>
            <person name="Pinto D."/>
            <person name="Vollmers J."/>
            <person name="Rivas-Marin E."/>
            <person name="Kohn T."/>
            <person name="Peeters S.H."/>
            <person name="Heuer A."/>
            <person name="Rast P."/>
            <person name="Oberbeckmann S."/>
            <person name="Bunk B."/>
            <person name="Jeske O."/>
            <person name="Meyerdierks A."/>
            <person name="Storesund J.E."/>
            <person name="Kallscheuer N."/>
            <person name="Luecker S."/>
            <person name="Lage O.M."/>
            <person name="Pohl T."/>
            <person name="Merkel B.J."/>
            <person name="Hornburger P."/>
            <person name="Mueller R.-W."/>
            <person name="Bruemmer F."/>
            <person name="Labrenz M."/>
            <person name="Spormann A.M."/>
            <person name="Op den Camp H."/>
            <person name="Overmann J."/>
            <person name="Amann R."/>
            <person name="Jetten M.S.M."/>
            <person name="Mascher T."/>
            <person name="Medema M.H."/>
            <person name="Devos D.P."/>
            <person name="Kaster A.-K."/>
            <person name="Ovreas L."/>
            <person name="Rohde M."/>
            <person name="Galperin M.Y."/>
            <person name="Jogler C."/>
        </authorList>
    </citation>
    <scope>NUCLEOTIDE SEQUENCE [LARGE SCALE GENOMIC DNA]</scope>
    <source>
        <strain evidence="4 5">EC9</strain>
    </source>
</reference>
<protein>
    <submittedName>
        <fullName evidence="4">Mycothiol acetyltransferase</fullName>
        <ecNumber evidence="4">2.3.1.189</ecNumber>
    </submittedName>
</protein>
<name>A0A517M364_9BACT</name>
<dbReference type="OrthoDB" id="214696at2"/>
<gene>
    <name evidence="4" type="primary">mshD</name>
    <name evidence="4" type="ORF">EC9_35110</name>
</gene>
<dbReference type="CDD" id="cd04301">
    <property type="entry name" value="NAT_SF"/>
    <property type="match status" value="1"/>
</dbReference>
<dbReference type="PROSITE" id="PS51186">
    <property type="entry name" value="GNAT"/>
    <property type="match status" value="1"/>
</dbReference>
<dbReference type="GO" id="GO:0035447">
    <property type="term" value="F:mycothiol synthase activity"/>
    <property type="evidence" value="ECO:0007669"/>
    <property type="project" value="UniProtKB-EC"/>
</dbReference>
<dbReference type="Pfam" id="PF00583">
    <property type="entry name" value="Acetyltransf_1"/>
    <property type="match status" value="1"/>
</dbReference>
<feature type="domain" description="N-acetyltransferase" evidence="3">
    <location>
        <begin position="180"/>
        <end position="328"/>
    </location>
</feature>
<proteinExistence type="predicted"/>
<dbReference type="PANTHER" id="PTHR43877">
    <property type="entry name" value="AMINOALKYLPHOSPHONATE N-ACETYLTRANSFERASE-RELATED-RELATED"/>
    <property type="match status" value="1"/>
</dbReference>
<dbReference type="EMBL" id="CP036261">
    <property type="protein sequence ID" value="QDS89312.1"/>
    <property type="molecule type" value="Genomic_DNA"/>
</dbReference>
<accession>A0A517M364</accession>
<evidence type="ECO:0000259" key="3">
    <source>
        <dbReference type="PROSITE" id="PS51186"/>
    </source>
</evidence>
<evidence type="ECO:0000256" key="1">
    <source>
        <dbReference type="ARBA" id="ARBA00022679"/>
    </source>
</evidence>
<evidence type="ECO:0000313" key="4">
    <source>
        <dbReference type="EMBL" id="QDS89312.1"/>
    </source>
</evidence>
<keyword evidence="1 4" id="KW-0808">Transferase</keyword>